<reference evidence="2 3" key="1">
    <citation type="submission" date="2020-10" db="EMBL/GenBank/DDBJ databases">
        <title>Janibacter indicus TT2 genome sequence.</title>
        <authorList>
            <person name="Lee K."/>
            <person name="Ganzorig M."/>
        </authorList>
    </citation>
    <scope>NUCLEOTIDE SEQUENCE [LARGE SCALE GENOMIC DNA]</scope>
    <source>
        <strain evidence="2 3">TT2</strain>
    </source>
</reference>
<organism evidence="2 3">
    <name type="scientific">Janibacter indicus</name>
    <dbReference type="NCBI Taxonomy" id="857417"/>
    <lineage>
        <taxon>Bacteria</taxon>
        <taxon>Bacillati</taxon>
        <taxon>Actinomycetota</taxon>
        <taxon>Actinomycetes</taxon>
        <taxon>Micrococcales</taxon>
        <taxon>Intrasporangiaceae</taxon>
        <taxon>Janibacter</taxon>
    </lineage>
</organism>
<dbReference type="Proteomes" id="UP000593998">
    <property type="component" value="Chromosome"/>
</dbReference>
<sequence>MVHGADGAFRDGRGAAYRRAIGSHTRPRPLRTTGTPTHVVPTRVTARSRGAVMSDEAAEARRALQESLDRRDSGE</sequence>
<dbReference type="RefSeq" id="WP_192911673.1">
    <property type="nucleotide sequence ID" value="NZ_CP062789.1"/>
</dbReference>
<protein>
    <submittedName>
        <fullName evidence="2">Uncharacterized protein</fullName>
    </submittedName>
</protein>
<proteinExistence type="predicted"/>
<dbReference type="EMBL" id="CP062789">
    <property type="protein sequence ID" value="QOK23689.1"/>
    <property type="molecule type" value="Genomic_DNA"/>
</dbReference>
<feature type="region of interest" description="Disordered" evidence="1">
    <location>
        <begin position="1"/>
        <end position="75"/>
    </location>
</feature>
<feature type="compositionally biased region" description="Basic and acidic residues" evidence="1">
    <location>
        <begin position="58"/>
        <end position="75"/>
    </location>
</feature>
<evidence type="ECO:0000313" key="3">
    <source>
        <dbReference type="Proteomes" id="UP000593998"/>
    </source>
</evidence>
<accession>A0A7L9J307</accession>
<evidence type="ECO:0000313" key="2">
    <source>
        <dbReference type="EMBL" id="QOK23689.1"/>
    </source>
</evidence>
<name>A0A7L9J307_9MICO</name>
<evidence type="ECO:0000256" key="1">
    <source>
        <dbReference type="SAM" id="MobiDB-lite"/>
    </source>
</evidence>
<gene>
    <name evidence="2" type="ORF">IGS73_04645</name>
</gene>
<dbReference type="AlphaFoldDB" id="A0A7L9J307"/>